<organism evidence="3 4">
    <name type="scientific">Novosphingobium fluoreni</name>
    <dbReference type="NCBI Taxonomy" id="1391222"/>
    <lineage>
        <taxon>Bacteria</taxon>
        <taxon>Pseudomonadati</taxon>
        <taxon>Pseudomonadota</taxon>
        <taxon>Alphaproteobacteria</taxon>
        <taxon>Sphingomonadales</taxon>
        <taxon>Sphingomonadaceae</taxon>
        <taxon>Novosphingobium</taxon>
    </lineage>
</organism>
<protein>
    <submittedName>
        <fullName evidence="3">ABC-type multidrug transport system fused ATPase/permease subunit</fullName>
    </submittedName>
</protein>
<keyword evidence="2" id="KW-0472">Membrane</keyword>
<feature type="transmembrane region" description="Helical" evidence="2">
    <location>
        <begin position="97"/>
        <end position="116"/>
    </location>
</feature>
<reference evidence="3 4" key="1">
    <citation type="submission" date="2020-08" db="EMBL/GenBank/DDBJ databases">
        <title>Genomic Encyclopedia of Type Strains, Phase IV (KMG-IV): sequencing the most valuable type-strain genomes for metagenomic binning, comparative biology and taxonomic classification.</title>
        <authorList>
            <person name="Goeker M."/>
        </authorList>
    </citation>
    <scope>NUCLEOTIDE SEQUENCE [LARGE SCALE GENOMIC DNA]</scope>
    <source>
        <strain evidence="3 4">DSM 27568</strain>
    </source>
</reference>
<name>A0A7W6FXT7_9SPHN</name>
<feature type="region of interest" description="Disordered" evidence="1">
    <location>
        <begin position="1"/>
        <end position="25"/>
    </location>
</feature>
<dbReference type="InterPro" id="IPR009937">
    <property type="entry name" value="Phage_holin_3_6"/>
</dbReference>
<evidence type="ECO:0000256" key="1">
    <source>
        <dbReference type="SAM" id="MobiDB-lite"/>
    </source>
</evidence>
<keyword evidence="2" id="KW-0812">Transmembrane</keyword>
<gene>
    <name evidence="3" type="ORF">GGR39_001344</name>
</gene>
<dbReference type="RefSeq" id="WP_183616388.1">
    <property type="nucleotide sequence ID" value="NZ_JACIDY010000002.1"/>
</dbReference>
<dbReference type="AlphaFoldDB" id="A0A7W6FXT7"/>
<evidence type="ECO:0000313" key="3">
    <source>
        <dbReference type="EMBL" id="MBB3939704.1"/>
    </source>
</evidence>
<sequence length="135" mass="14337">MLSTDPAPGLSSDPEDDVALSEARQRSLNDDLQQLARDARSYAEAEFEFQKTRAAYAVSASKSIIVYAVAALVLVFFAIMALVVGLVIALGPWLTPWGAMAAVTLGLLAIAVLLLLKAKKRIGILMMVMGGEKAS</sequence>
<dbReference type="Pfam" id="PF07332">
    <property type="entry name" value="Phage_holin_3_6"/>
    <property type="match status" value="1"/>
</dbReference>
<evidence type="ECO:0000256" key="2">
    <source>
        <dbReference type="SAM" id="Phobius"/>
    </source>
</evidence>
<keyword evidence="2" id="KW-1133">Transmembrane helix</keyword>
<comment type="caution">
    <text evidence="3">The sequence shown here is derived from an EMBL/GenBank/DDBJ whole genome shotgun (WGS) entry which is preliminary data.</text>
</comment>
<accession>A0A7W6FXT7</accession>
<evidence type="ECO:0000313" key="4">
    <source>
        <dbReference type="Proteomes" id="UP000561459"/>
    </source>
</evidence>
<dbReference type="EMBL" id="JACIDY010000002">
    <property type="protein sequence ID" value="MBB3939704.1"/>
    <property type="molecule type" value="Genomic_DNA"/>
</dbReference>
<proteinExistence type="predicted"/>
<keyword evidence="4" id="KW-1185">Reference proteome</keyword>
<feature type="transmembrane region" description="Helical" evidence="2">
    <location>
        <begin position="64"/>
        <end position="91"/>
    </location>
</feature>
<dbReference type="Proteomes" id="UP000561459">
    <property type="component" value="Unassembled WGS sequence"/>
</dbReference>